<evidence type="ECO:0000313" key="1">
    <source>
        <dbReference type="EMBL" id="PGH02590.1"/>
    </source>
</evidence>
<name>A0A2B7X177_9EURO</name>
<gene>
    <name evidence="1" type="ORF">AJ79_07594</name>
</gene>
<proteinExistence type="predicted"/>
<dbReference type="Proteomes" id="UP000223968">
    <property type="component" value="Unassembled WGS sequence"/>
</dbReference>
<reference evidence="1 2" key="1">
    <citation type="submission" date="2017-10" db="EMBL/GenBank/DDBJ databases">
        <title>Comparative genomics in systemic dimorphic fungi from Ajellomycetaceae.</title>
        <authorList>
            <person name="Munoz J.F."/>
            <person name="Mcewen J.G."/>
            <person name="Clay O.K."/>
            <person name="Cuomo C.A."/>
        </authorList>
    </citation>
    <scope>NUCLEOTIDE SEQUENCE [LARGE SCALE GENOMIC DNA]</scope>
    <source>
        <strain evidence="1 2">UAMH5409</strain>
    </source>
</reference>
<sequence length="340" mass="38814">MELRSEKQFVQILPRVHTIPPISSDPENPTGCEHAQNIRIIRNENDEQLVRTYHPLLRFSKVAFVCKDSSGRLTWLILYSPSSREYQNKEVAGRKVQVLSQFQSHNLSTSTGLYQGSILSHLNCKGELEADTIAAIRDFFPGAMSALVLDTRRVILMFPTRKIIRRCWATRVVEKVGEQMERIENLDYRDEYSDIIYEFTTSGDYGKSNRNINKAIRVSFPRGDSIIILIPQEVMQPLGIRGTLTGYCASASTVVQDYWQTAVKPRFRALYETPPCASTVTAIRNYGPQRLFGIALSGRDRRRDVHEVQGSRSPSDEEFVEIQIAPRSVIIFCWFGEEIC</sequence>
<keyword evidence="2" id="KW-1185">Reference proteome</keyword>
<organism evidence="1 2">
    <name type="scientific">Helicocarpus griseus UAMH5409</name>
    <dbReference type="NCBI Taxonomy" id="1447875"/>
    <lineage>
        <taxon>Eukaryota</taxon>
        <taxon>Fungi</taxon>
        <taxon>Dikarya</taxon>
        <taxon>Ascomycota</taxon>
        <taxon>Pezizomycotina</taxon>
        <taxon>Eurotiomycetes</taxon>
        <taxon>Eurotiomycetidae</taxon>
        <taxon>Onygenales</taxon>
        <taxon>Ajellomycetaceae</taxon>
        <taxon>Helicocarpus</taxon>
    </lineage>
</organism>
<comment type="caution">
    <text evidence="1">The sequence shown here is derived from an EMBL/GenBank/DDBJ whole genome shotgun (WGS) entry which is preliminary data.</text>
</comment>
<dbReference type="EMBL" id="PDNB01000157">
    <property type="protein sequence ID" value="PGH02590.1"/>
    <property type="molecule type" value="Genomic_DNA"/>
</dbReference>
<evidence type="ECO:0000313" key="2">
    <source>
        <dbReference type="Proteomes" id="UP000223968"/>
    </source>
</evidence>
<dbReference type="AlphaFoldDB" id="A0A2B7X177"/>
<protein>
    <submittedName>
        <fullName evidence="1">Uncharacterized protein</fullName>
    </submittedName>
</protein>
<dbReference type="STRING" id="1447875.A0A2B7X177"/>
<accession>A0A2B7X177</accession>
<dbReference type="OrthoDB" id="3009558at2759"/>